<dbReference type="OrthoDB" id="6288456at2759"/>
<accession>A0A8E0RYM4</accession>
<gene>
    <name evidence="1" type="ORF">FBUS_05692</name>
</gene>
<dbReference type="SUPFAM" id="SSF116907">
    <property type="entry name" value="Hook domain"/>
    <property type="match status" value="1"/>
</dbReference>
<dbReference type="InterPro" id="IPR036872">
    <property type="entry name" value="CH_dom_sf"/>
</dbReference>
<dbReference type="EMBL" id="LUCM01002616">
    <property type="protein sequence ID" value="KAA0197092.1"/>
    <property type="molecule type" value="Genomic_DNA"/>
</dbReference>
<organism evidence="1 2">
    <name type="scientific">Fasciolopsis buskii</name>
    <dbReference type="NCBI Taxonomy" id="27845"/>
    <lineage>
        <taxon>Eukaryota</taxon>
        <taxon>Metazoa</taxon>
        <taxon>Spiralia</taxon>
        <taxon>Lophotrochozoa</taxon>
        <taxon>Platyhelminthes</taxon>
        <taxon>Trematoda</taxon>
        <taxon>Digenea</taxon>
        <taxon>Plagiorchiida</taxon>
        <taxon>Echinostomata</taxon>
        <taxon>Echinostomatoidea</taxon>
        <taxon>Fasciolidae</taxon>
        <taxon>Fasciolopsis</taxon>
    </lineage>
</organism>
<dbReference type="Gene3D" id="1.10.418.10">
    <property type="entry name" value="Calponin-like domain"/>
    <property type="match status" value="1"/>
</dbReference>
<dbReference type="Proteomes" id="UP000728185">
    <property type="component" value="Unassembled WGS sequence"/>
</dbReference>
<keyword evidence="2" id="KW-1185">Reference proteome</keyword>
<comment type="caution">
    <text evidence="1">The sequence shown here is derived from an EMBL/GenBank/DDBJ whole genome shotgun (WGS) entry which is preliminary data.</text>
</comment>
<protein>
    <submittedName>
        <fullName evidence="1">Girdin</fullName>
    </submittedName>
</protein>
<evidence type="ECO:0000313" key="1">
    <source>
        <dbReference type="EMBL" id="KAA0197092.1"/>
    </source>
</evidence>
<name>A0A8E0RYM4_9TREM</name>
<sequence length="128" mass="15156">QIYCCHNWHSVSICSIAQAHQERGQILLLLLCAAVRCDRRDHFIRQIMDRLTPDVQTGIMDCIKNFTENPECVVSFDQMESSAPDILRTLKMCINQLEDVYLEVRVRTTNNTIPFFFYNFFRYQLSIW</sequence>
<feature type="non-terminal residue" evidence="1">
    <location>
        <position position="1"/>
    </location>
</feature>
<evidence type="ECO:0000313" key="2">
    <source>
        <dbReference type="Proteomes" id="UP000728185"/>
    </source>
</evidence>
<reference evidence="1" key="1">
    <citation type="submission" date="2019-05" db="EMBL/GenBank/DDBJ databases">
        <title>Annotation for the trematode Fasciolopsis buski.</title>
        <authorList>
            <person name="Choi Y.-J."/>
        </authorList>
    </citation>
    <scope>NUCLEOTIDE SEQUENCE</scope>
    <source>
        <strain evidence="1">HT</strain>
        <tissue evidence="1">Whole worm</tissue>
    </source>
</reference>
<proteinExistence type="predicted"/>
<dbReference type="AlphaFoldDB" id="A0A8E0RYM4"/>